<keyword evidence="1" id="KW-0472">Membrane</keyword>
<dbReference type="NCBIfam" id="TIGR02357">
    <property type="entry name" value="ECF_ThiT_YuaJ"/>
    <property type="match status" value="1"/>
</dbReference>
<reference evidence="2 3" key="1">
    <citation type="submission" date="2014-12" db="EMBL/GenBank/DDBJ databases">
        <title>Draft genome sequences of 29 type strains of Enterococci.</title>
        <authorList>
            <person name="Zhong Z."/>
            <person name="Sun Z."/>
            <person name="Liu W."/>
            <person name="Zhang W."/>
            <person name="Zhang H."/>
        </authorList>
    </citation>
    <scope>NUCLEOTIDE SEQUENCE [LARGE SCALE GENOMIC DNA]</scope>
    <source>
        <strain evidence="2 3">DSM 17690</strain>
    </source>
</reference>
<feature type="transmembrane region" description="Helical" evidence="1">
    <location>
        <begin position="122"/>
        <end position="148"/>
    </location>
</feature>
<keyword evidence="3" id="KW-1185">Reference proteome</keyword>
<evidence type="ECO:0000313" key="3">
    <source>
        <dbReference type="Proteomes" id="UP000182149"/>
    </source>
</evidence>
<dbReference type="Proteomes" id="UP000182149">
    <property type="component" value="Unassembled WGS sequence"/>
</dbReference>
<evidence type="ECO:0000313" key="2">
    <source>
        <dbReference type="EMBL" id="OJG10977.1"/>
    </source>
</evidence>
<gene>
    <name evidence="2" type="ORF">RU93_GL001850</name>
</gene>
<evidence type="ECO:0000256" key="1">
    <source>
        <dbReference type="SAM" id="Phobius"/>
    </source>
</evidence>
<dbReference type="GO" id="GO:0005886">
    <property type="term" value="C:plasma membrane"/>
    <property type="evidence" value="ECO:0007669"/>
    <property type="project" value="InterPro"/>
</dbReference>
<keyword evidence="1" id="KW-0812">Transmembrane</keyword>
<feature type="transmembrane region" description="Helical" evidence="1">
    <location>
        <begin position="23"/>
        <end position="56"/>
    </location>
</feature>
<dbReference type="Pfam" id="PF09515">
    <property type="entry name" value="Thia_YuaJ"/>
    <property type="match status" value="1"/>
</dbReference>
<dbReference type="STRING" id="328396.RU93_GL001850"/>
<organism evidence="2 3">
    <name type="scientific">Enterococcus aquimarinus</name>
    <dbReference type="NCBI Taxonomy" id="328396"/>
    <lineage>
        <taxon>Bacteria</taxon>
        <taxon>Bacillati</taxon>
        <taxon>Bacillota</taxon>
        <taxon>Bacilli</taxon>
        <taxon>Lactobacillales</taxon>
        <taxon>Enterococcaceae</taxon>
        <taxon>Enterococcus</taxon>
    </lineage>
</organism>
<comment type="caution">
    <text evidence="2">The sequence shown here is derived from an EMBL/GenBank/DDBJ whole genome shotgun (WGS) entry which is preliminary data.</text>
</comment>
<accession>A0A1L8QU02</accession>
<keyword evidence="1" id="KW-1133">Transmembrane helix</keyword>
<sequence length="206" mass="22889">MMIRKGGLFLIHGKTRMMVEGTIIAALAMVLSFIPTNIGASFTISLGQIPIVVYALRRGLKPALLASFVWGILHFPLGQVYFLSVPQVLIEYLLAYLFAGFAGLFAYRLHQAIREGRTNQTIHILILASLVSAFTRFFWHFVAGWIFWGQYALWGMSPVIFSLTMNGLSGLATGIVTSIAVVLLYKVMPRLFLVDSSVQLEQKMNG</sequence>
<dbReference type="EMBL" id="JXKD01000005">
    <property type="protein sequence ID" value="OJG10977.1"/>
    <property type="molecule type" value="Genomic_DNA"/>
</dbReference>
<dbReference type="GO" id="GO:0015234">
    <property type="term" value="F:thiamine transmembrane transporter activity"/>
    <property type="evidence" value="ECO:0007669"/>
    <property type="project" value="InterPro"/>
</dbReference>
<feature type="transmembrane region" description="Helical" evidence="1">
    <location>
        <begin position="89"/>
        <end position="110"/>
    </location>
</feature>
<dbReference type="Gene3D" id="1.10.1760.20">
    <property type="match status" value="1"/>
</dbReference>
<dbReference type="AlphaFoldDB" id="A0A1L8QU02"/>
<proteinExistence type="predicted"/>
<feature type="transmembrane region" description="Helical" evidence="1">
    <location>
        <begin position="160"/>
        <end position="185"/>
    </location>
</feature>
<dbReference type="InterPro" id="IPR012651">
    <property type="entry name" value="Thia_Transptr_ThiT"/>
</dbReference>
<name>A0A1L8QU02_9ENTE</name>
<protein>
    <submittedName>
        <fullName evidence="2">Thiamin permease</fullName>
    </submittedName>
</protein>